<evidence type="ECO:0000313" key="1">
    <source>
        <dbReference type="EMBL" id="AEP29724.1"/>
    </source>
</evidence>
<dbReference type="AlphaFoldDB" id="G4QH93"/>
<reference evidence="1 2" key="1">
    <citation type="journal article" date="2011" name="J. Bacteriol.">
        <title>Complete genome sequence of seawater bacterium Glaciecola nitratireducens FR1064T.</title>
        <authorList>
            <person name="Bian F."/>
            <person name="Qin Q.L."/>
            <person name="Xie B.B."/>
            <person name="Shu Y.L."/>
            <person name="Zhang X.Y."/>
            <person name="Yu Y."/>
            <person name="Chen B."/>
            <person name="Chen X.L."/>
            <person name="Zhou B.C."/>
            <person name="Zhang Y.Z."/>
        </authorList>
    </citation>
    <scope>NUCLEOTIDE SEQUENCE [LARGE SCALE GENOMIC DNA]</scope>
    <source>
        <strain evidence="2">JCM 12485 / KCTC 12276 / FR1064</strain>
    </source>
</reference>
<name>G4QH93_GLANF</name>
<dbReference type="Proteomes" id="UP000009282">
    <property type="component" value="Chromosome"/>
</dbReference>
<protein>
    <submittedName>
        <fullName evidence="1">Uncharacterized protein</fullName>
    </submittedName>
</protein>
<dbReference type="KEGG" id="gni:GNIT_1607"/>
<dbReference type="STRING" id="1085623.GNIT_1607"/>
<dbReference type="HOGENOM" id="CLU_590192_0_0_6"/>
<accession>G4QH93</accession>
<proteinExistence type="predicted"/>
<evidence type="ECO:0000313" key="2">
    <source>
        <dbReference type="Proteomes" id="UP000009282"/>
    </source>
</evidence>
<organism evidence="1 2">
    <name type="scientific">Glaciecola nitratireducens (strain JCM 12485 / KCTC 12276 / FR1064)</name>
    <dbReference type="NCBI Taxonomy" id="1085623"/>
    <lineage>
        <taxon>Bacteria</taxon>
        <taxon>Pseudomonadati</taxon>
        <taxon>Pseudomonadota</taxon>
        <taxon>Gammaproteobacteria</taxon>
        <taxon>Alteromonadales</taxon>
        <taxon>Alteromonadaceae</taxon>
        <taxon>Brumicola</taxon>
    </lineage>
</organism>
<sequence>MRSQVPELSALSWPVALVYVSLIWANVINPKRFQHASSSNHFFVSCKTLRELLGPTYNRLLRDLPLIQQGNYYQAKNKETRKYNLTNQAKELTQIFLKTSPEQINLISKNNKPIQLRTKHGPTSAILSRNIEGNKAKTQAFIKPSVPISTTSLHRLIEILDGPDNLLPIGLREAVTGLPVNELEQWKVERIHKAELLLLAAKDTQTVSGEIIQQYQEKSTGRLYGVNIHLQYMPKEVRQAALFGQPEYDISNCQYTILVQLAAREGLKLPTVEYYLRHKRQERTRLAKKLNLHQSTIKELLLSLIFGMALSIKRDETLVKTVGSVNKAKQVRDDLTFKSLRKELRETRKVLIKSHTQRTGICNAIGKRISKNASETKQLAHILQGQEAAIQQVVIELHGPSITLLQHDGFTSTDCNIDLKKLEAEIFNKTGIKVMYECSFPQAQKNLSLLINESHTTLTLQAY</sequence>
<gene>
    <name evidence="1" type="ordered locus">GNIT_1607</name>
</gene>
<dbReference type="EMBL" id="CP003060">
    <property type="protein sequence ID" value="AEP29724.1"/>
    <property type="molecule type" value="Genomic_DNA"/>
</dbReference>
<keyword evidence="2" id="KW-1185">Reference proteome</keyword>